<dbReference type="PANTHER" id="PTHR12673:SF159">
    <property type="entry name" value="LD03170P"/>
    <property type="match status" value="1"/>
</dbReference>
<keyword evidence="6" id="KW-1185">Reference proteome</keyword>
<dbReference type="InterPro" id="IPR035899">
    <property type="entry name" value="DBL_dom_sf"/>
</dbReference>
<dbReference type="InterPro" id="IPR011993">
    <property type="entry name" value="PH-like_dom_sf"/>
</dbReference>
<evidence type="ECO:0008006" key="7">
    <source>
        <dbReference type="Google" id="ProtNLM"/>
    </source>
</evidence>
<dbReference type="Gene3D" id="1.20.900.10">
    <property type="entry name" value="Dbl homology (DH) domain"/>
    <property type="match status" value="1"/>
</dbReference>
<feature type="region of interest" description="Disordered" evidence="2">
    <location>
        <begin position="789"/>
        <end position="811"/>
    </location>
</feature>
<dbReference type="Gene3D" id="1.20.870.10">
    <property type="entry name" value="Son of sevenless (SoS) protein Chain: S domain 1"/>
    <property type="match status" value="1"/>
</dbReference>
<evidence type="ECO:0000256" key="1">
    <source>
        <dbReference type="PROSITE-ProRule" id="PRU00135"/>
    </source>
</evidence>
<feature type="region of interest" description="Disordered" evidence="2">
    <location>
        <begin position="1281"/>
        <end position="1302"/>
    </location>
</feature>
<feature type="region of interest" description="Disordered" evidence="2">
    <location>
        <begin position="1153"/>
        <end position="1197"/>
    </location>
</feature>
<evidence type="ECO:0000259" key="4">
    <source>
        <dbReference type="PROSITE" id="PS50212"/>
    </source>
</evidence>
<feature type="domain" description="DH" evidence="3">
    <location>
        <begin position="57"/>
        <end position="148"/>
    </location>
</feature>
<evidence type="ECO:0000256" key="2">
    <source>
        <dbReference type="SAM" id="MobiDB-lite"/>
    </source>
</evidence>
<dbReference type="InterPro" id="IPR000219">
    <property type="entry name" value="DH_dom"/>
</dbReference>
<feature type="compositionally biased region" description="Polar residues" evidence="2">
    <location>
        <begin position="461"/>
        <end position="505"/>
    </location>
</feature>
<name>A0A1S8X226_OPIVI</name>
<feature type="domain" description="N-terminal Ras-GEF" evidence="4">
    <location>
        <begin position="672"/>
        <end position="793"/>
    </location>
</feature>
<dbReference type="InterPro" id="IPR000651">
    <property type="entry name" value="Ras-like_Gua-exchang_fac_N"/>
</dbReference>
<feature type="region of interest" description="Disordered" evidence="2">
    <location>
        <begin position="951"/>
        <end position="975"/>
    </location>
</feature>
<feature type="compositionally biased region" description="Polar residues" evidence="2">
    <location>
        <begin position="512"/>
        <end position="526"/>
    </location>
</feature>
<dbReference type="Pfam" id="PF00621">
    <property type="entry name" value="RhoGEF"/>
    <property type="match status" value="1"/>
</dbReference>
<feature type="compositionally biased region" description="Polar residues" evidence="2">
    <location>
        <begin position="848"/>
        <end position="866"/>
    </location>
</feature>
<dbReference type="SUPFAM" id="SSF48366">
    <property type="entry name" value="Ras GEF"/>
    <property type="match status" value="1"/>
</dbReference>
<evidence type="ECO:0000313" key="5">
    <source>
        <dbReference type="EMBL" id="OON20769.1"/>
    </source>
</evidence>
<dbReference type="EMBL" id="KV892452">
    <property type="protein sequence ID" value="OON20769.1"/>
    <property type="molecule type" value="Genomic_DNA"/>
</dbReference>
<feature type="compositionally biased region" description="Low complexity" evidence="2">
    <location>
        <begin position="834"/>
        <end position="847"/>
    </location>
</feature>
<dbReference type="InterPro" id="IPR051092">
    <property type="entry name" value="FYVE_RhoGEF_PH"/>
</dbReference>
<feature type="compositionally biased region" description="Polar residues" evidence="2">
    <location>
        <begin position="962"/>
        <end position="974"/>
    </location>
</feature>
<evidence type="ECO:0000259" key="3">
    <source>
        <dbReference type="PROSITE" id="PS50010"/>
    </source>
</evidence>
<dbReference type="Proteomes" id="UP000243686">
    <property type="component" value="Unassembled WGS sequence"/>
</dbReference>
<keyword evidence="1" id="KW-0344">Guanine-nucleotide releasing factor</keyword>
<protein>
    <recommendedName>
        <fullName evidence="7">DH domain-containing protein</fullName>
    </recommendedName>
</protein>
<dbReference type="Pfam" id="PF00618">
    <property type="entry name" value="RasGEF_N"/>
    <property type="match status" value="1"/>
</dbReference>
<feature type="non-terminal residue" evidence="5">
    <location>
        <position position="1302"/>
    </location>
</feature>
<dbReference type="Gene3D" id="2.30.29.30">
    <property type="entry name" value="Pleckstrin-homology domain (PH domain)/Phosphotyrosine-binding domain (PTB)"/>
    <property type="match status" value="1"/>
</dbReference>
<feature type="region of interest" description="Disordered" evidence="2">
    <location>
        <begin position="992"/>
        <end position="1038"/>
    </location>
</feature>
<gene>
    <name evidence="5" type="ORF">X801_03344</name>
</gene>
<feature type="compositionally biased region" description="Polar residues" evidence="2">
    <location>
        <begin position="425"/>
        <end position="446"/>
    </location>
</feature>
<dbReference type="PANTHER" id="PTHR12673">
    <property type="entry name" value="FACIOGENITAL DYSPLASIA PROTEIN"/>
    <property type="match status" value="1"/>
</dbReference>
<evidence type="ECO:0000313" key="6">
    <source>
        <dbReference type="Proteomes" id="UP000243686"/>
    </source>
</evidence>
<dbReference type="GO" id="GO:0005737">
    <property type="term" value="C:cytoplasm"/>
    <property type="evidence" value="ECO:0007669"/>
    <property type="project" value="TreeGrafter"/>
</dbReference>
<dbReference type="PROSITE" id="PS50010">
    <property type="entry name" value="DH_2"/>
    <property type="match status" value="1"/>
</dbReference>
<dbReference type="PROSITE" id="PS50212">
    <property type="entry name" value="RASGEF_NTER"/>
    <property type="match status" value="1"/>
</dbReference>
<feature type="region of interest" description="Disordered" evidence="2">
    <location>
        <begin position="425"/>
        <end position="540"/>
    </location>
</feature>
<dbReference type="GO" id="GO:0005085">
    <property type="term" value="F:guanyl-nucleotide exchange factor activity"/>
    <property type="evidence" value="ECO:0007669"/>
    <property type="project" value="UniProtKB-KW"/>
</dbReference>
<reference evidence="5 6" key="1">
    <citation type="submission" date="2015-03" db="EMBL/GenBank/DDBJ databases">
        <title>Draft genome of the nematode, Opisthorchis viverrini.</title>
        <authorList>
            <person name="Mitreva M."/>
        </authorList>
    </citation>
    <scope>NUCLEOTIDE SEQUENCE [LARGE SCALE GENOMIC DNA]</scope>
    <source>
        <strain evidence="5">Khon Kaen</strain>
    </source>
</reference>
<proteinExistence type="predicted"/>
<feature type="non-terminal residue" evidence="5">
    <location>
        <position position="1"/>
    </location>
</feature>
<dbReference type="InterPro" id="IPR023578">
    <property type="entry name" value="Ras_GEF_dom_sf"/>
</dbReference>
<feature type="compositionally biased region" description="Polar residues" evidence="2">
    <location>
        <begin position="1281"/>
        <end position="1293"/>
    </location>
</feature>
<feature type="region of interest" description="Disordered" evidence="2">
    <location>
        <begin position="1080"/>
        <end position="1114"/>
    </location>
</feature>
<feature type="region of interest" description="Disordered" evidence="2">
    <location>
        <begin position="824"/>
        <end position="899"/>
    </location>
</feature>
<accession>A0A1S8X226</accession>
<feature type="compositionally biased region" description="Polar residues" evidence="2">
    <location>
        <begin position="1102"/>
        <end position="1111"/>
    </location>
</feature>
<dbReference type="SUPFAM" id="SSF48065">
    <property type="entry name" value="DBL homology domain (DH-domain)"/>
    <property type="match status" value="1"/>
</dbReference>
<dbReference type="SUPFAM" id="SSF50729">
    <property type="entry name" value="PH domain-like"/>
    <property type="match status" value="1"/>
</dbReference>
<organism evidence="5 6">
    <name type="scientific">Opisthorchis viverrini</name>
    <name type="common">Southeast Asian liver fluke</name>
    <dbReference type="NCBI Taxonomy" id="6198"/>
    <lineage>
        <taxon>Eukaryota</taxon>
        <taxon>Metazoa</taxon>
        <taxon>Spiralia</taxon>
        <taxon>Lophotrochozoa</taxon>
        <taxon>Platyhelminthes</taxon>
        <taxon>Trematoda</taxon>
        <taxon>Digenea</taxon>
        <taxon>Opisthorchiida</taxon>
        <taxon>Opisthorchiata</taxon>
        <taxon>Opisthorchiidae</taxon>
        <taxon>Opisthorchis</taxon>
    </lineage>
</organism>
<sequence length="1302" mass="143834">LLKFGGKKRHERVKKNARKHEVGYNEFKVLTHVSDVIDKLKLISPSVGSVDALYGREYVRNHHYSLQVLAEYKQRQEFTQMLKRLEEKPMCEGRSIESFLTYPMHQIPRYIITLHELLAHTPHDHVDRKKLEYAMSKLEQISHAAPRLRLVSMLEQSRTGEAQMVIGYFKVLWVNDGKQSGKSSKRDSHYNRDSWWQSKVPSIYEHFGLTVKLSAKVQWSAKSLIMHDEVSETENIRKNLAIERMIVDGCELLLDVNQVFVRQGTLIQVICDKPRSSRSRLGNFGGSAREKKEAVRQVFLFTNHLLITARTNNGRLRLVKNYGKISLIECTLVEDTSASLLNADDDVCNRALRDPANYELCSPLFGVTHWSQYLAAVVQFHLSTLFFPTPCIGPPLSEQTMGNVGRRSLDPFSPAARAPVSISAPNNFATTPSKDNTSTTMATMPGSQICHKPPIRADSGPLTSGMTPSRRLTPSDNATRHSSGSALSGCPSGTTTRSWAGSTTAVPHRHSTSLCTAPTETDSGSRTAAGPTSDANVVNSLPTSSGFPNIPPLPLIHRLSSNFSMLSTSTATPINSSGNDKADYGNLDFRLIWEPKNGQPTSIWLVASTLQEKAAWCSDISQCIEQLHYGDILNSAQSDVSSVTMPQSVRSDPRLFKDDVDIKFSHTLNSCKVPQIRYATVDRLLDRLTDARFLSIDFLNTFLLTYRVFTTGLTVIWALKQVLANPEMEGAASTILLQHQPAQVSINTSTLIYSPNVSQEGRSPSAFRFSDVAMPGRLPVLQEKLSLQEEDQLKDDESRPKTASPVQSTHSCLPELRLKAPIIKRRPFNLPSRPMSASESPNPASPEGTISASLLDSQRMSRSEINYGTEKDSKNSSGNLDTADLAGRPRTLSSCSSPPPLIPRSPIFSGIFNIRDDPPLQLPNLSELVGKHHNQIQSMCPNTFPFISPQPTKRNSAKRETVPSSPLDNATSDGVLTKGHTRLAPLASCELVTDDPEGTNTADRARSYSGIQNVDEAKEKAETVSNSESTRQRRRSHSAECFPVGFDRMLLVDSVCEGDSDKHVRIKSEHLSFFASHQDAWDSTDSQVSPNNENEPRPSPEVGTSRTTTSKGIVATHKEFYDGLQSTERKPPCQVSQSDETHRLVENYLNQNIAPPCREHTSEGQKSTKPKLPSNTQHPAPDSQAHHNLPKSQSDAATSLVVRPNPSLPVNLSPITEGLDLATKLIHEDRENKGACQTLAKSTMLAALRCPAGLVRIRQGEERVQPKENPVVTMLNGNCTVHDTIQSSPSSPRNSHEPLSGQ</sequence>